<keyword evidence="1" id="KW-0812">Transmembrane</keyword>
<dbReference type="EMBL" id="BAABJP010000007">
    <property type="protein sequence ID" value="GAA5152186.1"/>
    <property type="molecule type" value="Genomic_DNA"/>
</dbReference>
<keyword evidence="1" id="KW-0472">Membrane</keyword>
<organism evidence="2 3">
    <name type="scientific">Pseudonocardia eucalypti</name>
    <dbReference type="NCBI Taxonomy" id="648755"/>
    <lineage>
        <taxon>Bacteria</taxon>
        <taxon>Bacillati</taxon>
        <taxon>Actinomycetota</taxon>
        <taxon>Actinomycetes</taxon>
        <taxon>Pseudonocardiales</taxon>
        <taxon>Pseudonocardiaceae</taxon>
        <taxon>Pseudonocardia</taxon>
    </lineage>
</organism>
<comment type="caution">
    <text evidence="2">The sequence shown here is derived from an EMBL/GenBank/DDBJ whole genome shotgun (WGS) entry which is preliminary data.</text>
</comment>
<evidence type="ECO:0000313" key="3">
    <source>
        <dbReference type="Proteomes" id="UP001428817"/>
    </source>
</evidence>
<keyword evidence="1" id="KW-1133">Transmembrane helix</keyword>
<feature type="transmembrane region" description="Helical" evidence="1">
    <location>
        <begin position="20"/>
        <end position="38"/>
    </location>
</feature>
<feature type="transmembrane region" description="Helical" evidence="1">
    <location>
        <begin position="79"/>
        <end position="107"/>
    </location>
</feature>
<dbReference type="Proteomes" id="UP001428817">
    <property type="component" value="Unassembled WGS sequence"/>
</dbReference>
<keyword evidence="3" id="KW-1185">Reference proteome</keyword>
<evidence type="ECO:0000256" key="1">
    <source>
        <dbReference type="SAM" id="Phobius"/>
    </source>
</evidence>
<protein>
    <submittedName>
        <fullName evidence="2">DUF4233 domain-containing protein</fullName>
    </submittedName>
</protein>
<dbReference type="InterPro" id="IPR025327">
    <property type="entry name" value="DUF4233"/>
</dbReference>
<sequence>MSAPERPAPDPMKGFRGVMAATLILESIVVLLTLLVLAKFGNSGGGFGVVAVLGLALALVLLCGFLSRSWALPTVLVLQGALIACGLLSLPIGVIGVIFALVWYALLMMRREVAARMARGDLPSQR</sequence>
<proteinExistence type="predicted"/>
<feature type="transmembrane region" description="Helical" evidence="1">
    <location>
        <begin position="45"/>
        <end position="67"/>
    </location>
</feature>
<dbReference type="Pfam" id="PF14017">
    <property type="entry name" value="DUF4233"/>
    <property type="match status" value="1"/>
</dbReference>
<gene>
    <name evidence="2" type="ORF">GCM10023321_20470</name>
</gene>
<evidence type="ECO:0000313" key="2">
    <source>
        <dbReference type="EMBL" id="GAA5152186.1"/>
    </source>
</evidence>
<reference evidence="3" key="1">
    <citation type="journal article" date="2019" name="Int. J. Syst. Evol. Microbiol.">
        <title>The Global Catalogue of Microorganisms (GCM) 10K type strain sequencing project: providing services to taxonomists for standard genome sequencing and annotation.</title>
        <authorList>
            <consortium name="The Broad Institute Genomics Platform"/>
            <consortium name="The Broad Institute Genome Sequencing Center for Infectious Disease"/>
            <person name="Wu L."/>
            <person name="Ma J."/>
        </authorList>
    </citation>
    <scope>NUCLEOTIDE SEQUENCE [LARGE SCALE GENOMIC DNA]</scope>
    <source>
        <strain evidence="3">JCM 18303</strain>
    </source>
</reference>
<name>A0ABP9Q0N2_9PSEU</name>
<accession>A0ABP9Q0N2</accession>
<dbReference type="RefSeq" id="WP_345702706.1">
    <property type="nucleotide sequence ID" value="NZ_BAABJP010000007.1"/>
</dbReference>